<gene>
    <name evidence="10" type="ORF">V6N12_064370</name>
</gene>
<evidence type="ECO:0000256" key="3">
    <source>
        <dbReference type="ARBA" id="ARBA00022490"/>
    </source>
</evidence>
<feature type="region of interest" description="Disordered" evidence="8">
    <location>
        <begin position="484"/>
        <end position="507"/>
    </location>
</feature>
<dbReference type="InterPro" id="IPR044159">
    <property type="entry name" value="IQM"/>
</dbReference>
<evidence type="ECO:0000256" key="2">
    <source>
        <dbReference type="ARBA" id="ARBA00004496"/>
    </source>
</evidence>
<dbReference type="Proteomes" id="UP001472677">
    <property type="component" value="Unassembled WGS sequence"/>
</dbReference>
<dbReference type="PROSITE" id="PS50927">
    <property type="entry name" value="BULB_LECTIN"/>
    <property type="match status" value="1"/>
</dbReference>
<evidence type="ECO:0000256" key="1">
    <source>
        <dbReference type="ARBA" id="ARBA00004123"/>
    </source>
</evidence>
<keyword evidence="7" id="KW-0539">Nucleus</keyword>
<sequence>MGVSFSCPFAKCSDVENGLESIIVKSISFGDDEVRTPVRSISFKGSDSEPTILKSLGSGKMILEGSVSFKGRESERILSFKSPSSDEAVDLKGKAIDIPSPKPDSLTETPQHEAAIRLQKVYKSFRTRRKLADGVVLADQSWWKLLEFAELKRSSIPLSELDKHETAISRWSRARTRAARVGKGLSKNDKARKLALQHWLEAIDPRHRYGHNLHFYFKQWLHSQSRELFFHWLDIGEGKEVNLEKCPRSKLQQQCIKYLGPMERKAYEVIVVDGKFIYKETGKLLHSTEENDNAKLIFVLSTSKILYVGVKKKGTFQHSSFLAGGATIAAGRLVVDSGVLKAICPHSGHYRPTQQNFNDFMSFLRENDVDLTDVEMTPVDEEETLVGKQSSNHLRSSSSEEDFVIEAEESNVKDLIKEDSDSREQETSAALEYPKPRRLLSLRRKLTNLEIPKRTELFEMSKGDSRAVLPSCNGRLMDSDLEDGYETEEEAPASEQMTVEHHVDNEVEDIPKESILKRINSKKGMNSYQLGKQLSCKWTTGSGPRIGCMRDYPSELQFRALEKVNLSPRTPSNPKLYTSPRPASSLSPKVSTPGNQRTVAANLREPKLSTFQDSRVPCDEFPMASVPLGFEISGGYRRADDIDGFVVGIRYSIGDEAAKLPVWTVGGGVRVSESSTLRLSLDGRLVLFDVPGGLIVWSCNTSSLGVKKATLLNNGDLV</sequence>
<feature type="region of interest" description="Disordered" evidence="8">
    <location>
        <begin position="564"/>
        <end position="596"/>
    </location>
</feature>
<dbReference type="InterPro" id="IPR036426">
    <property type="entry name" value="Bulb-type_lectin_dom_sf"/>
</dbReference>
<evidence type="ECO:0000256" key="5">
    <source>
        <dbReference type="ARBA" id="ARBA00023157"/>
    </source>
</evidence>
<dbReference type="InterPro" id="IPR001480">
    <property type="entry name" value="Bulb-type_lectin_dom"/>
</dbReference>
<keyword evidence="5" id="KW-1015">Disulfide bond</keyword>
<comment type="subcellular location">
    <subcellularLocation>
        <location evidence="2">Cytoplasm</location>
    </subcellularLocation>
    <subcellularLocation>
        <location evidence="1">Nucleus</location>
    </subcellularLocation>
</comment>
<feature type="compositionally biased region" description="Basic and acidic residues" evidence="8">
    <location>
        <begin position="498"/>
        <end position="507"/>
    </location>
</feature>
<evidence type="ECO:0000256" key="4">
    <source>
        <dbReference type="ARBA" id="ARBA00022729"/>
    </source>
</evidence>
<reference evidence="10 11" key="1">
    <citation type="journal article" date="2024" name="G3 (Bethesda)">
        <title>Genome assembly of Hibiscus sabdariffa L. provides insights into metabolisms of medicinal natural products.</title>
        <authorList>
            <person name="Kim T."/>
        </authorList>
    </citation>
    <scope>NUCLEOTIDE SEQUENCE [LARGE SCALE GENOMIC DNA]</scope>
    <source>
        <strain evidence="10">TK-2024</strain>
        <tissue evidence="10">Old leaves</tissue>
    </source>
</reference>
<comment type="caution">
    <text evidence="10">The sequence shown here is derived from an EMBL/GenBank/DDBJ whole genome shotgun (WGS) entry which is preliminary data.</text>
</comment>
<dbReference type="PANTHER" id="PTHR31250">
    <property type="entry name" value="IQ DOMAIN-CONTAINING PROTEIN IQM3"/>
    <property type="match status" value="1"/>
</dbReference>
<feature type="domain" description="Bulb-type lectin" evidence="9">
    <location>
        <begin position="613"/>
        <end position="718"/>
    </location>
</feature>
<feature type="compositionally biased region" description="Polar residues" evidence="8">
    <location>
        <begin position="567"/>
        <end position="596"/>
    </location>
</feature>
<evidence type="ECO:0000256" key="6">
    <source>
        <dbReference type="ARBA" id="ARBA00023180"/>
    </source>
</evidence>
<accession>A0ABR2G5M0</accession>
<evidence type="ECO:0000313" key="11">
    <source>
        <dbReference type="Proteomes" id="UP001472677"/>
    </source>
</evidence>
<name>A0ABR2G5M0_9ROSI</name>
<dbReference type="SUPFAM" id="SSF51110">
    <property type="entry name" value="alpha-D-mannose-specific plant lectins"/>
    <property type="match status" value="1"/>
</dbReference>
<keyword evidence="4" id="KW-0732">Signal</keyword>
<feature type="compositionally biased region" description="Basic and acidic residues" evidence="8">
    <location>
        <begin position="410"/>
        <end position="426"/>
    </location>
</feature>
<feature type="region of interest" description="Disordered" evidence="8">
    <location>
        <begin position="409"/>
        <end position="432"/>
    </location>
</feature>
<dbReference type="PANTHER" id="PTHR31250:SF14">
    <property type="entry name" value="IQ DOMAIN-CONTAINING PROTEIN IQM2"/>
    <property type="match status" value="1"/>
</dbReference>
<keyword evidence="3" id="KW-0963">Cytoplasm</keyword>
<evidence type="ECO:0000259" key="9">
    <source>
        <dbReference type="PROSITE" id="PS50927"/>
    </source>
</evidence>
<keyword evidence="6" id="KW-0325">Glycoprotein</keyword>
<protein>
    <recommendedName>
        <fullName evidence="9">Bulb-type lectin domain-containing protein</fullName>
    </recommendedName>
</protein>
<keyword evidence="11" id="KW-1185">Reference proteome</keyword>
<organism evidence="10 11">
    <name type="scientific">Hibiscus sabdariffa</name>
    <name type="common">roselle</name>
    <dbReference type="NCBI Taxonomy" id="183260"/>
    <lineage>
        <taxon>Eukaryota</taxon>
        <taxon>Viridiplantae</taxon>
        <taxon>Streptophyta</taxon>
        <taxon>Embryophyta</taxon>
        <taxon>Tracheophyta</taxon>
        <taxon>Spermatophyta</taxon>
        <taxon>Magnoliopsida</taxon>
        <taxon>eudicotyledons</taxon>
        <taxon>Gunneridae</taxon>
        <taxon>Pentapetalae</taxon>
        <taxon>rosids</taxon>
        <taxon>malvids</taxon>
        <taxon>Malvales</taxon>
        <taxon>Malvaceae</taxon>
        <taxon>Malvoideae</taxon>
        <taxon>Hibiscus</taxon>
    </lineage>
</organism>
<dbReference type="EMBL" id="JBBPBM010000002">
    <property type="protein sequence ID" value="KAK8595861.1"/>
    <property type="molecule type" value="Genomic_DNA"/>
</dbReference>
<evidence type="ECO:0000256" key="7">
    <source>
        <dbReference type="ARBA" id="ARBA00023242"/>
    </source>
</evidence>
<evidence type="ECO:0000313" key="10">
    <source>
        <dbReference type="EMBL" id="KAK8595861.1"/>
    </source>
</evidence>
<evidence type="ECO:0000256" key="8">
    <source>
        <dbReference type="SAM" id="MobiDB-lite"/>
    </source>
</evidence>
<proteinExistence type="predicted"/>